<evidence type="ECO:0000259" key="3">
    <source>
        <dbReference type="PROSITE" id="PS50234"/>
    </source>
</evidence>
<dbReference type="InterPro" id="IPR002035">
    <property type="entry name" value="VWF_A"/>
</dbReference>
<dbReference type="AlphaFoldDB" id="A0A518E2I2"/>
<dbReference type="EMBL" id="CP036433">
    <property type="protein sequence ID" value="QDU98299.1"/>
    <property type="molecule type" value="Genomic_DNA"/>
</dbReference>
<name>A0A518E2I2_9BACT</name>
<protein>
    <recommendedName>
        <fullName evidence="3">VWFA domain-containing protein</fullName>
    </recommendedName>
</protein>
<feature type="region of interest" description="Disordered" evidence="1">
    <location>
        <begin position="698"/>
        <end position="730"/>
    </location>
</feature>
<feature type="region of interest" description="Disordered" evidence="1">
    <location>
        <begin position="1"/>
        <end position="86"/>
    </location>
</feature>
<dbReference type="Gene3D" id="3.40.50.410">
    <property type="entry name" value="von Willebrand factor, type A domain"/>
    <property type="match status" value="1"/>
</dbReference>
<dbReference type="PROSITE" id="PS50234">
    <property type="entry name" value="VWFA"/>
    <property type="match status" value="1"/>
</dbReference>
<proteinExistence type="predicted"/>
<sequence length="730" mass="80952">MDHPAPVDAPRVPMSPPVQRPAPAGEACLPPPLPTRQPPLPNLGDRSSLAAPPFSAPPVSAPPVSAPPLASPAVPQVQVDDEEERPHSLRRWTQQGGSFFGSLVVHLLLILALGLIAVGPSPEQLQHELDRIVIHIPPNSLTEKDLLALEVNQSIRAQADQTAAEFAEQVVVGDNTDVGSGMERLDLSLDAKIFKNDLGGAKVTIDRLTLEMPSMSVVSLGVPDGAVGDPHAVVGDYDQALDRITEELLLMLADQKVLVVWCFDQSQSMKDDQQAIRARIERIYEELGVRREARDGGLTTGVTSFGAGFWLHTKKPTSDIDLIRAAIDEVPNDPSGEEMLCQAVGRAIEIHAPIAVKEERRIAMIVVTDESGNRQNNDQYLEQAVAYAKAANARVYVLGREAVFGYPYAHQRWLHPQTGREHWLQIDRGPETALIETLQTDGFVKRTDAHPSGFGPYEQCRLARETGGIFFMLPGLEVDIVRGENREYELQAMRAYRPDLRSRPELLAAMTDNPLQQVLTRIVQDLNPYRPDAAEVMQVRMTFSAQLDRLSKELLAEQANAGQYLGYLDAAAKTLEKARYYRDQAAPRQQANYDLMYAQVLAYTARRYEYMAALDHFIRHPPTDVPYEKPGFLRLRGWQVDTDPEIVGGEVTQDYIDRSTKMFEQIRIDHAGTPWAARAEWELQRGFGVKFTPSGYAYYGPPRQRPNNGGGGGKPRPAMQRPAPIPIPNL</sequence>
<keyword evidence="2" id="KW-0812">Transmembrane</keyword>
<dbReference type="InterPro" id="IPR036465">
    <property type="entry name" value="vWFA_dom_sf"/>
</dbReference>
<reference evidence="4 5" key="1">
    <citation type="submission" date="2019-02" db="EMBL/GenBank/DDBJ databases">
        <title>Deep-cultivation of Planctomycetes and their phenomic and genomic characterization uncovers novel biology.</title>
        <authorList>
            <person name="Wiegand S."/>
            <person name="Jogler M."/>
            <person name="Boedeker C."/>
            <person name="Pinto D."/>
            <person name="Vollmers J."/>
            <person name="Rivas-Marin E."/>
            <person name="Kohn T."/>
            <person name="Peeters S.H."/>
            <person name="Heuer A."/>
            <person name="Rast P."/>
            <person name="Oberbeckmann S."/>
            <person name="Bunk B."/>
            <person name="Jeske O."/>
            <person name="Meyerdierks A."/>
            <person name="Storesund J.E."/>
            <person name="Kallscheuer N."/>
            <person name="Luecker S."/>
            <person name="Lage O.M."/>
            <person name="Pohl T."/>
            <person name="Merkel B.J."/>
            <person name="Hornburger P."/>
            <person name="Mueller R.-W."/>
            <person name="Bruemmer F."/>
            <person name="Labrenz M."/>
            <person name="Spormann A.M."/>
            <person name="Op den Camp H."/>
            <person name="Overmann J."/>
            <person name="Amann R."/>
            <person name="Jetten M.S.M."/>
            <person name="Mascher T."/>
            <person name="Medema M.H."/>
            <person name="Devos D.P."/>
            <person name="Kaster A.-K."/>
            <person name="Ovreas L."/>
            <person name="Rohde M."/>
            <person name="Galperin M.Y."/>
            <person name="Jogler C."/>
        </authorList>
    </citation>
    <scope>NUCLEOTIDE SEQUENCE [LARGE SCALE GENOMIC DNA]</scope>
    <source>
        <strain evidence="4 5">Pla85_3_4</strain>
    </source>
</reference>
<dbReference type="KEGG" id="lcre:Pla8534_61610"/>
<evidence type="ECO:0000313" key="4">
    <source>
        <dbReference type="EMBL" id="QDU98299.1"/>
    </source>
</evidence>
<gene>
    <name evidence="4" type="ORF">Pla8534_61610</name>
</gene>
<keyword evidence="2" id="KW-0472">Membrane</keyword>
<feature type="compositionally biased region" description="Pro residues" evidence="1">
    <location>
        <begin position="54"/>
        <end position="70"/>
    </location>
</feature>
<dbReference type="SUPFAM" id="SSF53300">
    <property type="entry name" value="vWA-like"/>
    <property type="match status" value="1"/>
</dbReference>
<feature type="transmembrane region" description="Helical" evidence="2">
    <location>
        <begin position="99"/>
        <end position="119"/>
    </location>
</feature>
<evidence type="ECO:0000256" key="1">
    <source>
        <dbReference type="SAM" id="MobiDB-lite"/>
    </source>
</evidence>
<feature type="domain" description="VWFA" evidence="3">
    <location>
        <begin position="258"/>
        <end position="399"/>
    </location>
</feature>
<evidence type="ECO:0000313" key="5">
    <source>
        <dbReference type="Proteomes" id="UP000317648"/>
    </source>
</evidence>
<accession>A0A518E2I2</accession>
<organism evidence="4 5">
    <name type="scientific">Lignipirellula cremea</name>
    <dbReference type="NCBI Taxonomy" id="2528010"/>
    <lineage>
        <taxon>Bacteria</taxon>
        <taxon>Pseudomonadati</taxon>
        <taxon>Planctomycetota</taxon>
        <taxon>Planctomycetia</taxon>
        <taxon>Pirellulales</taxon>
        <taxon>Pirellulaceae</taxon>
        <taxon>Lignipirellula</taxon>
    </lineage>
</organism>
<keyword evidence="2" id="KW-1133">Transmembrane helix</keyword>
<dbReference type="SMART" id="SM00327">
    <property type="entry name" value="VWA"/>
    <property type="match status" value="1"/>
</dbReference>
<feature type="compositionally biased region" description="Pro residues" evidence="1">
    <location>
        <begin position="29"/>
        <end position="41"/>
    </location>
</feature>
<keyword evidence="5" id="KW-1185">Reference proteome</keyword>
<dbReference type="Proteomes" id="UP000317648">
    <property type="component" value="Chromosome"/>
</dbReference>
<evidence type="ECO:0000256" key="2">
    <source>
        <dbReference type="SAM" id="Phobius"/>
    </source>
</evidence>